<protein>
    <submittedName>
        <fullName evidence="1">Uncharacterized protein</fullName>
    </submittedName>
</protein>
<dbReference type="Gramene" id="OPUNC01G19810.1">
    <property type="protein sequence ID" value="OPUNC01G19810.1"/>
    <property type="gene ID" value="OPUNC01G19810"/>
</dbReference>
<evidence type="ECO:0000313" key="1">
    <source>
        <dbReference type="EnsemblPlants" id="OPUNC01G19810.1"/>
    </source>
</evidence>
<organism evidence="1">
    <name type="scientific">Oryza punctata</name>
    <name type="common">Red rice</name>
    <dbReference type="NCBI Taxonomy" id="4537"/>
    <lineage>
        <taxon>Eukaryota</taxon>
        <taxon>Viridiplantae</taxon>
        <taxon>Streptophyta</taxon>
        <taxon>Embryophyta</taxon>
        <taxon>Tracheophyta</taxon>
        <taxon>Spermatophyta</taxon>
        <taxon>Magnoliopsida</taxon>
        <taxon>Liliopsida</taxon>
        <taxon>Poales</taxon>
        <taxon>Poaceae</taxon>
        <taxon>BOP clade</taxon>
        <taxon>Oryzoideae</taxon>
        <taxon>Oryzeae</taxon>
        <taxon>Oryzinae</taxon>
        <taxon>Oryza</taxon>
    </lineage>
</organism>
<dbReference type="Proteomes" id="UP000026962">
    <property type="component" value="Chromosome 1"/>
</dbReference>
<reference evidence="1" key="1">
    <citation type="submission" date="2015-04" db="UniProtKB">
        <authorList>
            <consortium name="EnsemblPlants"/>
        </authorList>
    </citation>
    <scope>IDENTIFICATION</scope>
</reference>
<dbReference type="HOGENOM" id="CLU_2835601_0_0_1"/>
<dbReference type="AlphaFoldDB" id="A0A0E0JK28"/>
<accession>A0A0E0JK28</accession>
<evidence type="ECO:0000313" key="2">
    <source>
        <dbReference type="Proteomes" id="UP000026962"/>
    </source>
</evidence>
<keyword evidence="2" id="KW-1185">Reference proteome</keyword>
<sequence length="66" mass="7501">MPLDDSVLGIVAVEDRSLIVWSMVDVIPDHGVANWEKCRDDGQDVEMHMRSCTLTHQHKCVNMHQA</sequence>
<proteinExistence type="predicted"/>
<reference evidence="1" key="2">
    <citation type="submission" date="2018-05" db="EMBL/GenBank/DDBJ databases">
        <title>OpunRS2 (Oryza punctata Reference Sequence Version 2).</title>
        <authorList>
            <person name="Zhang J."/>
            <person name="Kudrna D."/>
            <person name="Lee S."/>
            <person name="Talag J."/>
            <person name="Welchert J."/>
            <person name="Wing R.A."/>
        </authorList>
    </citation>
    <scope>NUCLEOTIDE SEQUENCE [LARGE SCALE GENOMIC DNA]</scope>
</reference>
<name>A0A0E0JK28_ORYPU</name>
<dbReference type="EnsemblPlants" id="OPUNC01G19810.1">
    <property type="protein sequence ID" value="OPUNC01G19810.1"/>
    <property type="gene ID" value="OPUNC01G19810"/>
</dbReference>